<dbReference type="AlphaFoldDB" id="A0A9W7YF10"/>
<evidence type="ECO:0000313" key="4">
    <source>
        <dbReference type="EMBL" id="KAJ1732642.1"/>
    </source>
</evidence>
<keyword evidence="4" id="KW-0808">Transferase</keyword>
<sequence>MGKPKVLCLHGFGESAELFKIRSRNLRALVGDHAELVYPDAPIDVGSLHMTTSDLADAGAVSGFTNLSWWWLRRGKTYEARGMGESLALLGKILNEQGPFDGIVGFSQGASLAVLVCALLAGREGPLTLGDVNHPQMKFAILAGAFQLEMPIYEYVYAEKFTTPSLHIRGIYDTVVSPERSLKLQHCFESPDAFEFVGGHFIPQSPQCARKMRAFLAPFIPGLADDESQAAADSCTATTATTDSADSSAEPIPTAA</sequence>
<reference evidence="4" key="1">
    <citation type="submission" date="2022-07" db="EMBL/GenBank/DDBJ databases">
        <title>Phylogenomic reconstructions and comparative analyses of Kickxellomycotina fungi.</title>
        <authorList>
            <person name="Reynolds N.K."/>
            <person name="Stajich J.E."/>
            <person name="Barry K."/>
            <person name="Grigoriev I.V."/>
            <person name="Crous P."/>
            <person name="Smith M.E."/>
        </authorList>
    </citation>
    <scope>NUCLEOTIDE SEQUENCE</scope>
    <source>
        <strain evidence="4">BCRC 34381</strain>
    </source>
</reference>
<dbReference type="GO" id="GO:0005737">
    <property type="term" value="C:cytoplasm"/>
    <property type="evidence" value="ECO:0007669"/>
    <property type="project" value="TreeGrafter"/>
</dbReference>
<feature type="domain" description="Serine hydrolase" evidence="3">
    <location>
        <begin position="3"/>
        <end position="208"/>
    </location>
</feature>
<dbReference type="EMBL" id="JANBOI010000207">
    <property type="protein sequence ID" value="KAJ1732642.1"/>
    <property type="molecule type" value="Genomic_DNA"/>
</dbReference>
<dbReference type="PANTHER" id="PTHR48070:SF6">
    <property type="entry name" value="ESTERASE OVCA2"/>
    <property type="match status" value="1"/>
</dbReference>
<dbReference type="Proteomes" id="UP001143981">
    <property type="component" value="Unassembled WGS sequence"/>
</dbReference>
<dbReference type="EC" id="2.5.1.108" evidence="4"/>
<dbReference type="SUPFAM" id="SSF53474">
    <property type="entry name" value="alpha/beta-Hydrolases"/>
    <property type="match status" value="1"/>
</dbReference>
<dbReference type="Gene3D" id="3.40.50.1820">
    <property type="entry name" value="alpha/beta hydrolase"/>
    <property type="match status" value="1"/>
</dbReference>
<evidence type="ECO:0000313" key="5">
    <source>
        <dbReference type="Proteomes" id="UP001143981"/>
    </source>
</evidence>
<dbReference type="InterPro" id="IPR005645">
    <property type="entry name" value="FSH-like_dom"/>
</dbReference>
<dbReference type="Pfam" id="PF03959">
    <property type="entry name" value="FSH1"/>
    <property type="match status" value="1"/>
</dbReference>
<accession>A0A9W7YF10</accession>
<evidence type="ECO:0000259" key="3">
    <source>
        <dbReference type="Pfam" id="PF03959"/>
    </source>
</evidence>
<dbReference type="InterPro" id="IPR050593">
    <property type="entry name" value="LovG"/>
</dbReference>
<protein>
    <submittedName>
        <fullName evidence="4">Ovarian cancer-associated protein 2</fullName>
        <ecNumber evidence="4">2.5.1.108</ecNumber>
    </submittedName>
</protein>
<feature type="region of interest" description="Disordered" evidence="2">
    <location>
        <begin position="231"/>
        <end position="256"/>
    </location>
</feature>
<keyword evidence="1" id="KW-0378">Hydrolase</keyword>
<dbReference type="GO" id="GO:0005634">
    <property type="term" value="C:nucleus"/>
    <property type="evidence" value="ECO:0007669"/>
    <property type="project" value="TreeGrafter"/>
</dbReference>
<dbReference type="PANTHER" id="PTHR48070">
    <property type="entry name" value="ESTERASE OVCA2"/>
    <property type="match status" value="1"/>
</dbReference>
<dbReference type="GO" id="GO:0090560">
    <property type="term" value="F:2-(3-amino-3-carboxypropyl)histidine synthase activity"/>
    <property type="evidence" value="ECO:0007669"/>
    <property type="project" value="UniProtKB-EC"/>
</dbReference>
<organism evidence="4 5">
    <name type="scientific">Coemansia biformis</name>
    <dbReference type="NCBI Taxonomy" id="1286918"/>
    <lineage>
        <taxon>Eukaryota</taxon>
        <taxon>Fungi</taxon>
        <taxon>Fungi incertae sedis</taxon>
        <taxon>Zoopagomycota</taxon>
        <taxon>Kickxellomycotina</taxon>
        <taxon>Kickxellomycetes</taxon>
        <taxon>Kickxellales</taxon>
        <taxon>Kickxellaceae</taxon>
        <taxon>Coemansia</taxon>
    </lineage>
</organism>
<feature type="compositionally biased region" description="Low complexity" evidence="2">
    <location>
        <begin position="231"/>
        <end position="249"/>
    </location>
</feature>
<name>A0A9W7YF10_9FUNG</name>
<dbReference type="OrthoDB" id="2094269at2759"/>
<dbReference type="GO" id="GO:0016787">
    <property type="term" value="F:hydrolase activity"/>
    <property type="evidence" value="ECO:0007669"/>
    <property type="project" value="UniProtKB-KW"/>
</dbReference>
<keyword evidence="5" id="KW-1185">Reference proteome</keyword>
<evidence type="ECO:0000256" key="2">
    <source>
        <dbReference type="SAM" id="MobiDB-lite"/>
    </source>
</evidence>
<proteinExistence type="predicted"/>
<gene>
    <name evidence="4" type="primary">OVCA2</name>
    <name evidence="4" type="ORF">LPJ61_001948</name>
</gene>
<evidence type="ECO:0000256" key="1">
    <source>
        <dbReference type="ARBA" id="ARBA00022801"/>
    </source>
</evidence>
<dbReference type="InterPro" id="IPR029058">
    <property type="entry name" value="AB_hydrolase_fold"/>
</dbReference>
<comment type="caution">
    <text evidence="4">The sequence shown here is derived from an EMBL/GenBank/DDBJ whole genome shotgun (WGS) entry which is preliminary data.</text>
</comment>